<evidence type="ECO:0000313" key="10">
    <source>
        <dbReference type="EMBL" id="CAB3804252.1"/>
    </source>
</evidence>
<evidence type="ECO:0000256" key="6">
    <source>
        <dbReference type="ARBA" id="ARBA00022989"/>
    </source>
</evidence>
<dbReference type="GO" id="GO:0005886">
    <property type="term" value="C:plasma membrane"/>
    <property type="evidence" value="ECO:0007669"/>
    <property type="project" value="UniProtKB-SubCell"/>
</dbReference>
<dbReference type="GO" id="GO:0022857">
    <property type="term" value="F:transmembrane transporter activity"/>
    <property type="evidence" value="ECO:0007669"/>
    <property type="project" value="InterPro"/>
</dbReference>
<feature type="transmembrane region" description="Helical" evidence="9">
    <location>
        <begin position="134"/>
        <end position="159"/>
    </location>
</feature>
<reference evidence="10 11" key="1">
    <citation type="submission" date="2020-04" db="EMBL/GenBank/DDBJ databases">
        <authorList>
            <person name="De Canck E."/>
        </authorList>
    </citation>
    <scope>NUCLEOTIDE SEQUENCE [LARGE SCALE GENOMIC DNA]</scope>
    <source>
        <strain evidence="10 11">LMG 27177</strain>
    </source>
</reference>
<name>A0A6J5GV30_9BURK</name>
<dbReference type="EMBL" id="CADIKI010000020">
    <property type="protein sequence ID" value="CAB3804252.1"/>
    <property type="molecule type" value="Genomic_DNA"/>
</dbReference>
<keyword evidence="5" id="KW-0029">Amino-acid transport</keyword>
<accession>A0A6J5GV30</accession>
<proteinExistence type="inferred from homology"/>
<evidence type="ECO:0000256" key="7">
    <source>
        <dbReference type="ARBA" id="ARBA00023136"/>
    </source>
</evidence>
<evidence type="ECO:0000256" key="2">
    <source>
        <dbReference type="ARBA" id="ARBA00022448"/>
    </source>
</evidence>
<feature type="transmembrane region" description="Helical" evidence="9">
    <location>
        <begin position="190"/>
        <end position="213"/>
    </location>
</feature>
<dbReference type="Proteomes" id="UP000494252">
    <property type="component" value="Unassembled WGS sequence"/>
</dbReference>
<feature type="transmembrane region" description="Helical" evidence="9">
    <location>
        <begin position="255"/>
        <end position="276"/>
    </location>
</feature>
<keyword evidence="7 9" id="KW-0472">Membrane</keyword>
<keyword evidence="6 9" id="KW-1133">Transmembrane helix</keyword>
<dbReference type="GO" id="GO:0006865">
    <property type="term" value="P:amino acid transport"/>
    <property type="evidence" value="ECO:0007669"/>
    <property type="project" value="UniProtKB-KW"/>
</dbReference>
<keyword evidence="4 9" id="KW-0812">Transmembrane</keyword>
<evidence type="ECO:0000256" key="1">
    <source>
        <dbReference type="ARBA" id="ARBA00004651"/>
    </source>
</evidence>
<gene>
    <name evidence="10" type="primary">livH_9</name>
    <name evidence="10" type="ORF">LMG27177_05600</name>
</gene>
<protein>
    <submittedName>
        <fullName evidence="10">High-affinity branched-chain amino acid transport system permease protein LivH</fullName>
    </submittedName>
</protein>
<dbReference type="AlphaFoldDB" id="A0A6J5GV30"/>
<comment type="subcellular location">
    <subcellularLocation>
        <location evidence="1">Cell membrane</location>
        <topology evidence="1">Multi-pass membrane protein</topology>
    </subcellularLocation>
</comment>
<dbReference type="CDD" id="cd06582">
    <property type="entry name" value="TM_PBP1_LivH_like"/>
    <property type="match status" value="1"/>
</dbReference>
<keyword evidence="2" id="KW-0813">Transport</keyword>
<dbReference type="RefSeq" id="WP_175164788.1">
    <property type="nucleotide sequence ID" value="NZ_CADIKI010000020.1"/>
</dbReference>
<organism evidence="10 11">
    <name type="scientific">Paraburkholderia fynbosensis</name>
    <dbReference type="NCBI Taxonomy" id="1200993"/>
    <lineage>
        <taxon>Bacteria</taxon>
        <taxon>Pseudomonadati</taxon>
        <taxon>Pseudomonadota</taxon>
        <taxon>Betaproteobacteria</taxon>
        <taxon>Burkholderiales</taxon>
        <taxon>Burkholderiaceae</taxon>
        <taxon>Paraburkholderia</taxon>
    </lineage>
</organism>
<evidence type="ECO:0000256" key="4">
    <source>
        <dbReference type="ARBA" id="ARBA00022692"/>
    </source>
</evidence>
<feature type="transmembrane region" description="Helical" evidence="9">
    <location>
        <begin position="34"/>
        <end position="53"/>
    </location>
</feature>
<dbReference type="Pfam" id="PF02653">
    <property type="entry name" value="BPD_transp_2"/>
    <property type="match status" value="1"/>
</dbReference>
<feature type="transmembrane region" description="Helical" evidence="9">
    <location>
        <begin position="94"/>
        <end position="113"/>
    </location>
</feature>
<comment type="similarity">
    <text evidence="8">Belongs to the binding-protein-dependent transport system permease family. LivHM subfamily.</text>
</comment>
<evidence type="ECO:0000256" key="9">
    <source>
        <dbReference type="SAM" id="Phobius"/>
    </source>
</evidence>
<sequence length="290" mass="30618">MMLIQLFLSGISQGGVYALVALGMTLLFRCTTVVNFAQGDMLMAGAFSLYVFMHLFNGNYALAALCSLVVLGVMSVGINILFIEPMARAPHTSVVMMTVAVSFMLRGIARIFWGRDVISMPAVFSYPPVTLGDIVWTTQDIVITLAALVIVGAFLLFFYRSKPGRLAQAVSQNGRGAAMVGVDVVGFNRMIWGVTGMMAAASGILIAPITLLYPDMGAGVLIKAFAAMALGGFGTVGGAVLGGFLLGILEQLSGGYVSTGMIDICAYLVIIFVLTVKPSGLLGRKEFARV</sequence>
<dbReference type="InterPro" id="IPR052157">
    <property type="entry name" value="BCAA_transport_permease"/>
</dbReference>
<dbReference type="PANTHER" id="PTHR11795:SF445">
    <property type="entry name" value="AMINO ACID ABC TRANSPORTER PERMEASE PROTEIN"/>
    <property type="match status" value="1"/>
</dbReference>
<feature type="transmembrane region" description="Helical" evidence="9">
    <location>
        <begin position="60"/>
        <end position="82"/>
    </location>
</feature>
<dbReference type="InterPro" id="IPR001851">
    <property type="entry name" value="ABC_transp_permease"/>
</dbReference>
<dbReference type="PANTHER" id="PTHR11795">
    <property type="entry name" value="BRANCHED-CHAIN AMINO ACID TRANSPORT SYSTEM PERMEASE PROTEIN LIVH"/>
    <property type="match status" value="1"/>
</dbReference>
<keyword evidence="11" id="KW-1185">Reference proteome</keyword>
<feature type="transmembrane region" description="Helical" evidence="9">
    <location>
        <begin position="225"/>
        <end position="249"/>
    </location>
</feature>
<evidence type="ECO:0000256" key="3">
    <source>
        <dbReference type="ARBA" id="ARBA00022475"/>
    </source>
</evidence>
<evidence type="ECO:0000313" key="11">
    <source>
        <dbReference type="Proteomes" id="UP000494252"/>
    </source>
</evidence>
<evidence type="ECO:0000256" key="8">
    <source>
        <dbReference type="ARBA" id="ARBA00037998"/>
    </source>
</evidence>
<evidence type="ECO:0000256" key="5">
    <source>
        <dbReference type="ARBA" id="ARBA00022970"/>
    </source>
</evidence>
<keyword evidence="3" id="KW-1003">Cell membrane</keyword>